<name>A0A9P6JTA3_9AGAR</name>
<dbReference type="OrthoDB" id="2914213at2759"/>
<sequence length="422" mass="48516">MASFAYRTSLPLDIYHNVFNILAEQHDYGTLKSCLLLCHDLRPICTRSLFLRVDLIERLSFEHSTGNDIPVKKLHSLLMDDSTAIIGSYVQSLHVTFDPKDYISATGSVVDKRLPEALSKLSSVKTFTLTARPLTRTISWDHLDPRFRAAVENIVISPCLASLDITWTTSFPMVEIVEKSNIKHLRYVPMLVEDSPLSRNKVLRLNSLIFNGNAQSTIEKMVNACSLDGQSLFDWTSLKFLGFSDMETDYNFVAVMLSRCVNLSEVKCEIYNSANLVNFMDPIYSSPRLRQLHTITVDVLDYTLKDQARRFTEELDRFPRHNSLHELHLIFYTQLREATMETLYRELDDGIALFNAHFKKDIFPDLERLTIKLVANFWVDPKVIRDGPIQKHMKSVAGMWFPLLKAQYGQGFKFCVVPFVDR</sequence>
<accession>A0A9P6JTA3</accession>
<dbReference type="EMBL" id="MU157830">
    <property type="protein sequence ID" value="KAF9532892.1"/>
    <property type="molecule type" value="Genomic_DNA"/>
</dbReference>
<reference evidence="1" key="1">
    <citation type="submission" date="2020-11" db="EMBL/GenBank/DDBJ databases">
        <authorList>
            <consortium name="DOE Joint Genome Institute"/>
            <person name="Ahrendt S."/>
            <person name="Riley R."/>
            <person name="Andreopoulos W."/>
            <person name="Labutti K."/>
            <person name="Pangilinan J."/>
            <person name="Ruiz-Duenas F.J."/>
            <person name="Barrasa J.M."/>
            <person name="Sanchez-Garcia M."/>
            <person name="Camarero S."/>
            <person name="Miyauchi S."/>
            <person name="Serrano A."/>
            <person name="Linde D."/>
            <person name="Babiker R."/>
            <person name="Drula E."/>
            <person name="Ayuso-Fernandez I."/>
            <person name="Pacheco R."/>
            <person name="Padilla G."/>
            <person name="Ferreira P."/>
            <person name="Barriuso J."/>
            <person name="Kellner H."/>
            <person name="Castanera R."/>
            <person name="Alfaro M."/>
            <person name="Ramirez L."/>
            <person name="Pisabarro A.G."/>
            <person name="Kuo A."/>
            <person name="Tritt A."/>
            <person name="Lipzen A."/>
            <person name="He G."/>
            <person name="Yan M."/>
            <person name="Ng V."/>
            <person name="Cullen D."/>
            <person name="Martin F."/>
            <person name="Rosso M.-N."/>
            <person name="Henrissat B."/>
            <person name="Hibbett D."/>
            <person name="Martinez A.T."/>
            <person name="Grigoriev I.V."/>
        </authorList>
    </citation>
    <scope>NUCLEOTIDE SEQUENCE</scope>
    <source>
        <strain evidence="1">CBS 506.95</strain>
    </source>
</reference>
<organism evidence="1 2">
    <name type="scientific">Crepidotus variabilis</name>
    <dbReference type="NCBI Taxonomy" id="179855"/>
    <lineage>
        <taxon>Eukaryota</taxon>
        <taxon>Fungi</taxon>
        <taxon>Dikarya</taxon>
        <taxon>Basidiomycota</taxon>
        <taxon>Agaricomycotina</taxon>
        <taxon>Agaricomycetes</taxon>
        <taxon>Agaricomycetidae</taxon>
        <taxon>Agaricales</taxon>
        <taxon>Agaricineae</taxon>
        <taxon>Crepidotaceae</taxon>
        <taxon>Crepidotus</taxon>
    </lineage>
</organism>
<comment type="caution">
    <text evidence="1">The sequence shown here is derived from an EMBL/GenBank/DDBJ whole genome shotgun (WGS) entry which is preliminary data.</text>
</comment>
<evidence type="ECO:0000313" key="1">
    <source>
        <dbReference type="EMBL" id="KAF9532892.1"/>
    </source>
</evidence>
<dbReference type="AlphaFoldDB" id="A0A9P6JTA3"/>
<dbReference type="Proteomes" id="UP000807306">
    <property type="component" value="Unassembled WGS sequence"/>
</dbReference>
<proteinExistence type="predicted"/>
<protein>
    <submittedName>
        <fullName evidence="1">Uncharacterized protein</fullName>
    </submittedName>
</protein>
<gene>
    <name evidence="1" type="ORF">CPB83DRAFT_846555</name>
</gene>
<evidence type="ECO:0000313" key="2">
    <source>
        <dbReference type="Proteomes" id="UP000807306"/>
    </source>
</evidence>
<keyword evidence="2" id="KW-1185">Reference proteome</keyword>